<accession>A0A6G0XUH6</accession>
<reference evidence="1 2" key="1">
    <citation type="submission" date="2019-07" db="EMBL/GenBank/DDBJ databases">
        <title>Genomics analysis of Aphanomyces spp. identifies a new class of oomycete effector associated with host adaptation.</title>
        <authorList>
            <person name="Gaulin E."/>
        </authorList>
    </citation>
    <scope>NUCLEOTIDE SEQUENCE [LARGE SCALE GENOMIC DNA]</scope>
    <source>
        <strain evidence="1 2">ATCC 201684</strain>
    </source>
</reference>
<evidence type="ECO:0000313" key="1">
    <source>
        <dbReference type="EMBL" id="KAF0744029.1"/>
    </source>
</evidence>
<name>A0A6G0XUH6_9STRA</name>
<proteinExistence type="predicted"/>
<dbReference type="EMBL" id="VJMJ01000012">
    <property type="protein sequence ID" value="KAF0744029.1"/>
    <property type="molecule type" value="Genomic_DNA"/>
</dbReference>
<dbReference type="VEuPathDB" id="FungiDB:AeMF1_013017"/>
<organism evidence="1 2">
    <name type="scientific">Aphanomyces euteiches</name>
    <dbReference type="NCBI Taxonomy" id="100861"/>
    <lineage>
        <taxon>Eukaryota</taxon>
        <taxon>Sar</taxon>
        <taxon>Stramenopiles</taxon>
        <taxon>Oomycota</taxon>
        <taxon>Saprolegniomycetes</taxon>
        <taxon>Saprolegniales</taxon>
        <taxon>Verrucalvaceae</taxon>
        <taxon>Aphanomyces</taxon>
    </lineage>
</organism>
<dbReference type="InterPro" id="IPR008758">
    <property type="entry name" value="Peptidase_S28"/>
</dbReference>
<gene>
    <name evidence="1" type="ORF">Ae201684_001662</name>
</gene>
<comment type="caution">
    <text evidence="1">The sequence shown here is derived from an EMBL/GenBank/DDBJ whole genome shotgun (WGS) entry which is preliminary data.</text>
</comment>
<dbReference type="Proteomes" id="UP000481153">
    <property type="component" value="Unassembled WGS sequence"/>
</dbReference>
<evidence type="ECO:0000313" key="2">
    <source>
        <dbReference type="Proteomes" id="UP000481153"/>
    </source>
</evidence>
<dbReference type="GO" id="GO:0070008">
    <property type="term" value="F:serine-type exopeptidase activity"/>
    <property type="evidence" value="ECO:0007669"/>
    <property type="project" value="InterPro"/>
</dbReference>
<dbReference type="AlphaFoldDB" id="A0A6G0XUH6"/>
<keyword evidence="2" id="KW-1185">Reference proteome</keyword>
<dbReference type="GO" id="GO:0006508">
    <property type="term" value="P:proteolysis"/>
    <property type="evidence" value="ECO:0007669"/>
    <property type="project" value="InterPro"/>
</dbReference>
<sequence length="164" mass="18336">MRSDDDWTIMEFSLFLGISNDAQFAPENFKSFCTTYLSNRTPIQRLTRYVNATGKSCSYNSFSGYVSTVAGTTITNDGWTRQWTYQTCSEFWSGQGTATASGVFSPLKYATNKVLVDKVCKSAYGIANVDAKVAATNQRYVDSKSMSKTLSFPARRTIRGLPWR</sequence>
<protein>
    <submittedName>
        <fullName evidence="1">Uncharacterized protein</fullName>
    </submittedName>
</protein>
<dbReference type="Pfam" id="PF05577">
    <property type="entry name" value="Peptidase_S28"/>
    <property type="match status" value="1"/>
</dbReference>